<sequence length="222" mass="26089">MEKVTYIEEYVVPQLFTTAFEAYEFEHRGRERSKGYAKLETFGLLWGYSIPAKGDLPARIVATMSTVETSATRHEDWVQPNFDSIIAKKQFFERYWQNIELVGTFHSHPYENLDDVKRNRGWQGSPEDQEFWPYFHQLVAPEQALMTHLVITIAKMSKRGWAMPDRLKGSDHNKGYVLSADERKFWLRAYATNQVSEDEYEFSDDMGLQVPALHDFMKWSSR</sequence>
<evidence type="ECO:0000313" key="1">
    <source>
        <dbReference type="EMBL" id="HCA01156.1"/>
    </source>
</evidence>
<gene>
    <name evidence="1" type="ORF">DEO68_02980</name>
</gene>
<proteinExistence type="predicted"/>
<dbReference type="EMBL" id="DOTR01000014">
    <property type="protein sequence ID" value="HCA01156.1"/>
    <property type="molecule type" value="Genomic_DNA"/>
</dbReference>
<name>A0A3D0KCA5_9GAMM</name>
<organism evidence="1">
    <name type="scientific">Halomonas campaniensis</name>
    <dbReference type="NCBI Taxonomy" id="213554"/>
    <lineage>
        <taxon>Bacteria</taxon>
        <taxon>Pseudomonadati</taxon>
        <taxon>Pseudomonadota</taxon>
        <taxon>Gammaproteobacteria</taxon>
        <taxon>Oceanospirillales</taxon>
        <taxon>Halomonadaceae</taxon>
        <taxon>Halomonas</taxon>
    </lineage>
</organism>
<dbReference type="AlphaFoldDB" id="A0A3D0KCA5"/>
<reference evidence="1" key="1">
    <citation type="journal article" date="2018" name="Nat. Biotechnol.">
        <title>A standardized bacterial taxonomy based on genome phylogeny substantially revises the tree of life.</title>
        <authorList>
            <person name="Parks D.H."/>
            <person name="Chuvochina M."/>
            <person name="Waite D.W."/>
            <person name="Rinke C."/>
            <person name="Skarshewski A."/>
            <person name="Chaumeil P.A."/>
            <person name="Hugenholtz P."/>
        </authorList>
    </citation>
    <scope>NUCLEOTIDE SEQUENCE [LARGE SCALE GENOMIC DNA]</scope>
    <source>
        <strain evidence="1">UBA11284</strain>
    </source>
</reference>
<comment type="caution">
    <text evidence="1">The sequence shown here is derived from an EMBL/GenBank/DDBJ whole genome shotgun (WGS) entry which is preliminary data.</text>
</comment>
<evidence type="ECO:0008006" key="2">
    <source>
        <dbReference type="Google" id="ProtNLM"/>
    </source>
</evidence>
<accession>A0A3D0KCA5</accession>
<protein>
    <recommendedName>
        <fullName evidence="2">JAB domain-containing protein</fullName>
    </recommendedName>
</protein>